<dbReference type="Gene3D" id="2.40.160.20">
    <property type="match status" value="1"/>
</dbReference>
<dbReference type="Pfam" id="PF13505">
    <property type="entry name" value="OMP_b-brl"/>
    <property type="match status" value="1"/>
</dbReference>
<evidence type="ECO:0000259" key="3">
    <source>
        <dbReference type="Pfam" id="PF13505"/>
    </source>
</evidence>
<dbReference type="EMBL" id="VTXW01000007">
    <property type="protein sequence ID" value="NOH33700.1"/>
    <property type="molecule type" value="Genomic_DNA"/>
</dbReference>
<reference evidence="4 5" key="1">
    <citation type="submission" date="2019-09" db="EMBL/GenBank/DDBJ databases">
        <title>Draft genome sequencing and comparative genomics of hatchery-associated Vibrios.</title>
        <authorList>
            <person name="Kehlet-Delgado H."/>
            <person name="Mueller R.S."/>
        </authorList>
    </citation>
    <scope>NUCLEOTIDE SEQUENCE [LARGE SCALE GENOMIC DNA]</scope>
    <source>
        <strain evidence="4 5">00-90-10</strain>
    </source>
</reference>
<dbReference type="InterPro" id="IPR027385">
    <property type="entry name" value="Beta-barrel_OMP"/>
</dbReference>
<dbReference type="AlphaFoldDB" id="A0A7Y4DRI6"/>
<feature type="signal peptide" evidence="2">
    <location>
        <begin position="1"/>
        <end position="21"/>
    </location>
</feature>
<evidence type="ECO:0000256" key="1">
    <source>
        <dbReference type="ARBA" id="ARBA00022729"/>
    </source>
</evidence>
<dbReference type="InterPro" id="IPR011250">
    <property type="entry name" value="OMP/PagP_B-barrel"/>
</dbReference>
<comment type="caution">
    <text evidence="4">The sequence shown here is derived from an EMBL/GenBank/DDBJ whole genome shotgun (WGS) entry which is preliminary data.</text>
</comment>
<evidence type="ECO:0000313" key="4">
    <source>
        <dbReference type="EMBL" id="NOH33700.1"/>
    </source>
</evidence>
<dbReference type="Proteomes" id="UP000525336">
    <property type="component" value="Unassembled WGS sequence"/>
</dbReference>
<keyword evidence="1 2" id="KW-0732">Signal</keyword>
<feature type="chain" id="PRO_5030580493" evidence="2">
    <location>
        <begin position="22"/>
        <end position="159"/>
    </location>
</feature>
<feature type="domain" description="Outer membrane protein beta-barrel" evidence="3">
    <location>
        <begin position="6"/>
        <end position="144"/>
    </location>
</feature>
<dbReference type="RefSeq" id="WP_008223059.1">
    <property type="nucleotide sequence ID" value="NZ_CP125666.1"/>
</dbReference>
<dbReference type="SUPFAM" id="SSF56925">
    <property type="entry name" value="OMPA-like"/>
    <property type="match status" value="1"/>
</dbReference>
<organism evidence="4 5">
    <name type="scientific">Vibrio chagasii</name>
    <dbReference type="NCBI Taxonomy" id="170679"/>
    <lineage>
        <taxon>Bacteria</taxon>
        <taxon>Pseudomonadati</taxon>
        <taxon>Pseudomonadota</taxon>
        <taxon>Gammaproteobacteria</taxon>
        <taxon>Vibrionales</taxon>
        <taxon>Vibrionaceae</taxon>
        <taxon>Vibrio</taxon>
    </lineage>
</organism>
<accession>A0A7Y4DRI6</accession>
<name>A0A7Y4DRI6_9VIBR</name>
<evidence type="ECO:0000256" key="2">
    <source>
        <dbReference type="SAM" id="SignalP"/>
    </source>
</evidence>
<proteinExistence type="predicted"/>
<sequence>MKLKTIVLPLVMLTAAQQASADPYIGASYLYSEYQVESENVDMTDQNSGYNLYLGYAFNDLLSIEAGYADFVDTNKDFEHLYSNAWLTSAKVSLPITIFDIYGRAGIGHFESNLGDSNDVYYGVGAGVKIGPARVALEYTMYEAKLIENGYAISAEFHF</sequence>
<protein>
    <submittedName>
        <fullName evidence="4">Porin family protein</fullName>
    </submittedName>
</protein>
<gene>
    <name evidence="4" type="ORF">F0245_10035</name>
</gene>
<evidence type="ECO:0000313" key="5">
    <source>
        <dbReference type="Proteomes" id="UP000525336"/>
    </source>
</evidence>